<feature type="compositionally biased region" description="Acidic residues" evidence="1">
    <location>
        <begin position="223"/>
        <end position="233"/>
    </location>
</feature>
<gene>
    <name evidence="2" type="ORF">NTEN_LOCUS8134</name>
</gene>
<feature type="compositionally biased region" description="Basic residues" evidence="1">
    <location>
        <begin position="358"/>
        <end position="367"/>
    </location>
</feature>
<dbReference type="OrthoDB" id="29523at2759"/>
<protein>
    <submittedName>
        <fullName evidence="2">Uncharacterized protein</fullName>
    </submittedName>
</protein>
<evidence type="ECO:0000313" key="3">
    <source>
        <dbReference type="Proteomes" id="UP000479000"/>
    </source>
</evidence>
<feature type="compositionally biased region" description="Basic and acidic residues" evidence="1">
    <location>
        <begin position="431"/>
        <end position="449"/>
    </location>
</feature>
<name>A0A6H5GFU2_9HEMI</name>
<accession>A0A6H5GFU2</accession>
<organism evidence="2 3">
    <name type="scientific">Nesidiocoris tenuis</name>
    <dbReference type="NCBI Taxonomy" id="355587"/>
    <lineage>
        <taxon>Eukaryota</taxon>
        <taxon>Metazoa</taxon>
        <taxon>Ecdysozoa</taxon>
        <taxon>Arthropoda</taxon>
        <taxon>Hexapoda</taxon>
        <taxon>Insecta</taxon>
        <taxon>Pterygota</taxon>
        <taxon>Neoptera</taxon>
        <taxon>Paraneoptera</taxon>
        <taxon>Hemiptera</taxon>
        <taxon>Heteroptera</taxon>
        <taxon>Panheteroptera</taxon>
        <taxon>Cimicomorpha</taxon>
        <taxon>Miridae</taxon>
        <taxon>Dicyphina</taxon>
        <taxon>Nesidiocoris</taxon>
    </lineage>
</organism>
<dbReference type="Proteomes" id="UP000479000">
    <property type="component" value="Unassembled WGS sequence"/>
</dbReference>
<sequence length="471" mass="53381">MKSQPITMGMLVMMQTDFRPIASMRGPTKRAPIGCEIATILAVNIFEMLALRNVFGTSTGTSRLIMLQKLVRARQTVRRWRQLALIRLRRTELSAPPPAPFSSPSSDYLVGTESYRLRSRGIKINWDRKCWRKWAGPLAKGLALRSKGLSTQFAFPTKEIPEFTRGKDISRYSKKDLSCIVGPVDTVFKANSTKEREPVQSESNQGDVGEEGKSQPKQLEVDQIVEEPTQDEEVDRKLRKRSKKKLPADDDGSSGDVVGCSSDKVDEAKKKKSKDKKNREPELPKSRVKSKKRDTNEKNEGTNAESVESSTKERTKSNCTTKEEEPIKKEAVKKKVKNSVSSKDSEEIASCNEEKIKGLKKKRKEKKSRAVKEDDEEIGKSKKEKTEKQDKHEKPRESSVNTPTQDENLSEDDDTSSSLNSALKYLKRKPRDGETMKVPKRFFDNHILNESEETDEDEDRTGIPGKKKKTK</sequence>
<proteinExistence type="predicted"/>
<reference evidence="2 3" key="1">
    <citation type="submission" date="2020-02" db="EMBL/GenBank/DDBJ databases">
        <authorList>
            <person name="Ferguson B K."/>
        </authorList>
    </citation>
    <scope>NUCLEOTIDE SEQUENCE [LARGE SCALE GENOMIC DNA]</scope>
</reference>
<evidence type="ECO:0000313" key="2">
    <source>
        <dbReference type="EMBL" id="CAB0002347.1"/>
    </source>
</evidence>
<feature type="region of interest" description="Disordered" evidence="1">
    <location>
        <begin position="191"/>
        <end position="471"/>
    </location>
</feature>
<dbReference type="AlphaFoldDB" id="A0A6H5GFU2"/>
<feature type="compositionally biased region" description="Polar residues" evidence="1">
    <location>
        <begin position="398"/>
        <end position="407"/>
    </location>
</feature>
<feature type="compositionally biased region" description="Basic and acidic residues" evidence="1">
    <location>
        <begin position="310"/>
        <end position="330"/>
    </location>
</feature>
<feature type="compositionally biased region" description="Basic and acidic residues" evidence="1">
    <location>
        <begin position="368"/>
        <end position="397"/>
    </location>
</feature>
<feature type="compositionally biased region" description="Acidic residues" evidence="1">
    <location>
        <begin position="450"/>
        <end position="459"/>
    </location>
</feature>
<dbReference type="EMBL" id="CADCXU010011992">
    <property type="protein sequence ID" value="CAB0002347.1"/>
    <property type="molecule type" value="Genomic_DNA"/>
</dbReference>
<keyword evidence="3" id="KW-1185">Reference proteome</keyword>
<evidence type="ECO:0000256" key="1">
    <source>
        <dbReference type="SAM" id="MobiDB-lite"/>
    </source>
</evidence>